<keyword evidence="1" id="KW-0175">Coiled coil</keyword>
<feature type="compositionally biased region" description="Low complexity" evidence="2">
    <location>
        <begin position="14"/>
        <end position="25"/>
    </location>
</feature>
<dbReference type="AlphaFoldDB" id="A0A914QL88"/>
<dbReference type="Proteomes" id="UP000887578">
    <property type="component" value="Unplaced"/>
</dbReference>
<evidence type="ECO:0000256" key="2">
    <source>
        <dbReference type="SAM" id="MobiDB-lite"/>
    </source>
</evidence>
<sequence>MSLPNGNGFGDGQNGYPAGYGPNNNRQNFHGNTVGHYPHRDLHQQHPYIHSSDSNIPNPIFQNQYQGQQLQQSYNYGPNNYAPQFINQPSQYYTQEQHHQQQQIPHQNVLANSPAITVSEVYSVPHQPFHQQYHRLPSRRSSITNSQPNPSVYHPHSTIEIQQYQTSPQNFQVPSNSTTQNSNESYLFEGNTLTDISSSQNPCQNSAVPVTRPINKSLKDINMDEMVQILDECNWNPNLTIDSPLVYETFEISSATDEQVFVEQQRDVNVNDNVATFYPQNGFQPQQNSPPAYFPLFPQENRIVANIEDNNAFEAQPPSPSVGKRPVGRPLTYANDEQRKEAHRIASRTSYGKCKSKKDEKRQNLIATIQAEEAKKADLVKELANLKKVCDQTLKANIKIFSVEEKNWAEQVLKQQSNL</sequence>
<evidence type="ECO:0000256" key="1">
    <source>
        <dbReference type="SAM" id="Coils"/>
    </source>
</evidence>
<evidence type="ECO:0000313" key="3">
    <source>
        <dbReference type="Proteomes" id="UP000887578"/>
    </source>
</evidence>
<feature type="region of interest" description="Disordered" evidence="2">
    <location>
        <begin position="313"/>
        <end position="333"/>
    </location>
</feature>
<name>A0A914QL88_9BILA</name>
<feature type="coiled-coil region" evidence="1">
    <location>
        <begin position="362"/>
        <end position="389"/>
    </location>
</feature>
<organism evidence="3 4">
    <name type="scientific">Panagrolaimus davidi</name>
    <dbReference type="NCBI Taxonomy" id="227884"/>
    <lineage>
        <taxon>Eukaryota</taxon>
        <taxon>Metazoa</taxon>
        <taxon>Ecdysozoa</taxon>
        <taxon>Nematoda</taxon>
        <taxon>Chromadorea</taxon>
        <taxon>Rhabditida</taxon>
        <taxon>Tylenchina</taxon>
        <taxon>Panagrolaimomorpha</taxon>
        <taxon>Panagrolaimoidea</taxon>
        <taxon>Panagrolaimidae</taxon>
        <taxon>Panagrolaimus</taxon>
    </lineage>
</organism>
<evidence type="ECO:0000313" key="4">
    <source>
        <dbReference type="WBParaSite" id="PDA_v2.g4420.t1"/>
    </source>
</evidence>
<protein>
    <submittedName>
        <fullName evidence="4">BZIP domain-containing protein</fullName>
    </submittedName>
</protein>
<proteinExistence type="predicted"/>
<accession>A0A914QL88</accession>
<reference evidence="4" key="1">
    <citation type="submission" date="2022-11" db="UniProtKB">
        <authorList>
            <consortium name="WormBaseParasite"/>
        </authorList>
    </citation>
    <scope>IDENTIFICATION</scope>
</reference>
<dbReference type="WBParaSite" id="PDA_v2.g4420.t1">
    <property type="protein sequence ID" value="PDA_v2.g4420.t1"/>
    <property type="gene ID" value="PDA_v2.g4420"/>
</dbReference>
<feature type="region of interest" description="Disordered" evidence="2">
    <location>
        <begin position="1"/>
        <end position="40"/>
    </location>
</feature>
<keyword evidence="3" id="KW-1185">Reference proteome</keyword>